<evidence type="ECO:0000313" key="2">
    <source>
        <dbReference type="EMBL" id="SEE61112.1"/>
    </source>
</evidence>
<dbReference type="GO" id="GO:0004519">
    <property type="term" value="F:endonuclease activity"/>
    <property type="evidence" value="ECO:0007669"/>
    <property type="project" value="UniProtKB-KW"/>
</dbReference>
<dbReference type="InterPro" id="IPR007569">
    <property type="entry name" value="DUF559"/>
</dbReference>
<dbReference type="OrthoDB" id="2594539at2"/>
<keyword evidence="2" id="KW-0540">Nuclease</keyword>
<protein>
    <submittedName>
        <fullName evidence="2">Very-short-patch-repair endonuclease</fullName>
    </submittedName>
</protein>
<reference evidence="3" key="1">
    <citation type="submission" date="2016-10" db="EMBL/GenBank/DDBJ databases">
        <authorList>
            <person name="Varghese N."/>
            <person name="Submissions S."/>
        </authorList>
    </citation>
    <scope>NUCLEOTIDE SEQUENCE [LARGE SCALE GENOMIC DNA]</scope>
    <source>
        <strain evidence="3">DSM 21368</strain>
    </source>
</reference>
<dbReference type="AlphaFoldDB" id="A0A1H5K8H3"/>
<keyword evidence="2" id="KW-0378">Hydrolase</keyword>
<sequence>MRDVPDHGLHSWSQLKASGIGSTELRRRCEVGQLRRIAHGWYATYDADPDAVAAIQAGARLTCLSAARFHGLWVPPFEGLHVYARRGAVPLGHSRHGPYLDAWPEQGPVASLGLCLQHATQCLPPEGAAVLFESALNSGHLTVADLPALFESVPRTIRRKIGVLSLRSESGTETRLARWFRSRRVSFRQQVEIDGVGRVDFVVGRSWIVEADSKAHHTALRNYENDRRRDLPASRMGYRITRLSYSQVWRDWDDTRDQLAAMLATRQHRRWPRQA</sequence>
<feature type="domain" description="DUF559" evidence="1">
    <location>
        <begin position="168"/>
        <end position="262"/>
    </location>
</feature>
<name>A0A1H5K8H3_9MICO</name>
<evidence type="ECO:0000313" key="3">
    <source>
        <dbReference type="Proteomes" id="UP000199220"/>
    </source>
</evidence>
<keyword evidence="2" id="KW-0255">Endonuclease</keyword>
<keyword evidence="3" id="KW-1185">Reference proteome</keyword>
<dbReference type="RefSeq" id="WP_089773146.1">
    <property type="nucleotide sequence ID" value="NZ_FNTX01000002.1"/>
</dbReference>
<proteinExistence type="predicted"/>
<evidence type="ECO:0000259" key="1">
    <source>
        <dbReference type="Pfam" id="PF04480"/>
    </source>
</evidence>
<organism evidence="2 3">
    <name type="scientific">Ruania alba</name>
    <dbReference type="NCBI Taxonomy" id="648782"/>
    <lineage>
        <taxon>Bacteria</taxon>
        <taxon>Bacillati</taxon>
        <taxon>Actinomycetota</taxon>
        <taxon>Actinomycetes</taxon>
        <taxon>Micrococcales</taxon>
        <taxon>Ruaniaceae</taxon>
        <taxon>Ruania</taxon>
    </lineage>
</organism>
<dbReference type="STRING" id="648782.SAMN04488554_2141"/>
<dbReference type="Pfam" id="PF04480">
    <property type="entry name" value="DUF559"/>
    <property type="match status" value="1"/>
</dbReference>
<gene>
    <name evidence="2" type="ORF">SAMN04488554_2141</name>
</gene>
<accession>A0A1H5K8H3</accession>
<dbReference type="Proteomes" id="UP000199220">
    <property type="component" value="Unassembled WGS sequence"/>
</dbReference>
<dbReference type="EMBL" id="FNTX01000002">
    <property type="protein sequence ID" value="SEE61112.1"/>
    <property type="molecule type" value="Genomic_DNA"/>
</dbReference>
<dbReference type="Gene3D" id="3.40.960.10">
    <property type="entry name" value="VSR Endonuclease"/>
    <property type="match status" value="1"/>
</dbReference>